<dbReference type="Gramene" id="TKW30949">
    <property type="protein sequence ID" value="TKW30949"/>
    <property type="gene ID" value="SEVIR_2G072800v2"/>
</dbReference>
<name>A0A4U6VSW8_SETVI</name>
<protein>
    <submittedName>
        <fullName evidence="2">Uncharacterized protein</fullName>
    </submittedName>
</protein>
<accession>A0A4U6VSW8</accession>
<gene>
    <name evidence="2" type="ORF">SEVIR_2G072800v2</name>
</gene>
<dbReference type="AlphaFoldDB" id="A0A4U6VSW8"/>
<evidence type="ECO:0000256" key="1">
    <source>
        <dbReference type="SAM" id="MobiDB-lite"/>
    </source>
</evidence>
<dbReference type="Proteomes" id="UP000298652">
    <property type="component" value="Chromosome 2"/>
</dbReference>
<organism evidence="2 3">
    <name type="scientific">Setaria viridis</name>
    <name type="common">Green bristlegrass</name>
    <name type="synonym">Setaria italica subsp. viridis</name>
    <dbReference type="NCBI Taxonomy" id="4556"/>
    <lineage>
        <taxon>Eukaryota</taxon>
        <taxon>Viridiplantae</taxon>
        <taxon>Streptophyta</taxon>
        <taxon>Embryophyta</taxon>
        <taxon>Tracheophyta</taxon>
        <taxon>Spermatophyta</taxon>
        <taxon>Magnoliopsida</taxon>
        <taxon>Liliopsida</taxon>
        <taxon>Poales</taxon>
        <taxon>Poaceae</taxon>
        <taxon>PACMAD clade</taxon>
        <taxon>Panicoideae</taxon>
        <taxon>Panicodae</taxon>
        <taxon>Paniceae</taxon>
        <taxon>Cenchrinae</taxon>
        <taxon>Setaria</taxon>
    </lineage>
</organism>
<feature type="compositionally biased region" description="Basic residues" evidence="1">
    <location>
        <begin position="1"/>
        <end position="13"/>
    </location>
</feature>
<sequence length="151" mass="16421">MRQRVSRRRRVGRRSGGGAGRPVRGRRALRGQHNLGYAVSAGHAASFYRGSAAATGSVEDEEGSASGFGAGLDLDGGGLGMSAAEVALALEEREVPPCSPGLRQYQGWVAEDHGDSFAERLLFWRKAWTSRTTYPCRLIRLEQSPSRQQYL</sequence>
<keyword evidence="3" id="KW-1185">Reference proteome</keyword>
<feature type="region of interest" description="Disordered" evidence="1">
    <location>
        <begin position="1"/>
        <end position="27"/>
    </location>
</feature>
<evidence type="ECO:0000313" key="3">
    <source>
        <dbReference type="Proteomes" id="UP000298652"/>
    </source>
</evidence>
<dbReference type="EMBL" id="CM016553">
    <property type="protein sequence ID" value="TKW30949.1"/>
    <property type="molecule type" value="Genomic_DNA"/>
</dbReference>
<reference evidence="2" key="1">
    <citation type="submission" date="2019-03" db="EMBL/GenBank/DDBJ databases">
        <title>WGS assembly of Setaria viridis.</title>
        <authorList>
            <person name="Huang P."/>
            <person name="Jenkins J."/>
            <person name="Grimwood J."/>
            <person name="Barry K."/>
            <person name="Healey A."/>
            <person name="Mamidi S."/>
            <person name="Sreedasyam A."/>
            <person name="Shu S."/>
            <person name="Feldman M."/>
            <person name="Wu J."/>
            <person name="Yu Y."/>
            <person name="Chen C."/>
            <person name="Johnson J."/>
            <person name="Rokhsar D."/>
            <person name="Baxter I."/>
            <person name="Schmutz J."/>
            <person name="Brutnell T."/>
            <person name="Kellogg E."/>
        </authorList>
    </citation>
    <scope>NUCLEOTIDE SEQUENCE [LARGE SCALE GENOMIC DNA]</scope>
</reference>
<evidence type="ECO:0000313" key="2">
    <source>
        <dbReference type="EMBL" id="TKW30949.1"/>
    </source>
</evidence>
<proteinExistence type="predicted"/>